<evidence type="ECO:0000259" key="1">
    <source>
        <dbReference type="PROSITE" id="PS50879"/>
    </source>
</evidence>
<dbReference type="PANTHER" id="PTHR47723:SF19">
    <property type="entry name" value="POLYNUCLEOTIDYL TRANSFERASE, RIBONUCLEASE H-LIKE SUPERFAMILY PROTEIN"/>
    <property type="match status" value="1"/>
</dbReference>
<sequence length="88" mass="9224">MNIDTGCHACSTSDGSILPVLRDCTVAINFWLRSGLPDLNWFKLNIDGSSIGNPGKAGGGGIIRNQHGNRVRGFARSIGIASSVVAEL</sequence>
<dbReference type="GO" id="GO:0004523">
    <property type="term" value="F:RNA-DNA hybrid ribonuclease activity"/>
    <property type="evidence" value="ECO:0007669"/>
    <property type="project" value="InterPro"/>
</dbReference>
<proteinExistence type="predicted"/>
<dbReference type="EnsemblPlants" id="QL02p071241:mrna">
    <property type="protein sequence ID" value="QL02p071241:mrna"/>
    <property type="gene ID" value="QL02p071241"/>
</dbReference>
<dbReference type="InterPro" id="IPR012337">
    <property type="entry name" value="RNaseH-like_sf"/>
</dbReference>
<protein>
    <recommendedName>
        <fullName evidence="1">RNase H type-1 domain-containing protein</fullName>
    </recommendedName>
</protein>
<dbReference type="InterPro" id="IPR053151">
    <property type="entry name" value="RNase_H-like"/>
</dbReference>
<name>A0A7N2KYF6_QUELO</name>
<dbReference type="OMA" id="HACSTSD"/>
<evidence type="ECO:0000313" key="2">
    <source>
        <dbReference type="EnsemblPlants" id="QL02p071241:mrna"/>
    </source>
</evidence>
<dbReference type="PANTHER" id="PTHR47723">
    <property type="entry name" value="OS05G0353850 PROTEIN"/>
    <property type="match status" value="1"/>
</dbReference>
<dbReference type="InterPro" id="IPR002156">
    <property type="entry name" value="RNaseH_domain"/>
</dbReference>
<feature type="domain" description="RNase H type-1" evidence="1">
    <location>
        <begin position="38"/>
        <end position="88"/>
    </location>
</feature>
<dbReference type="AlphaFoldDB" id="A0A7N2KYF6"/>
<dbReference type="GO" id="GO:0003676">
    <property type="term" value="F:nucleic acid binding"/>
    <property type="evidence" value="ECO:0007669"/>
    <property type="project" value="InterPro"/>
</dbReference>
<dbReference type="InParanoid" id="A0A7N2KYF6"/>
<accession>A0A7N2KYF6</accession>
<evidence type="ECO:0000313" key="3">
    <source>
        <dbReference type="Proteomes" id="UP000594261"/>
    </source>
</evidence>
<reference evidence="2" key="2">
    <citation type="submission" date="2021-01" db="UniProtKB">
        <authorList>
            <consortium name="EnsemblPlants"/>
        </authorList>
    </citation>
    <scope>IDENTIFICATION</scope>
</reference>
<dbReference type="PROSITE" id="PS50879">
    <property type="entry name" value="RNASE_H_1"/>
    <property type="match status" value="1"/>
</dbReference>
<keyword evidence="3" id="KW-1185">Reference proteome</keyword>
<dbReference type="Gramene" id="QL02p071241:mrna">
    <property type="protein sequence ID" value="QL02p071241:mrna"/>
    <property type="gene ID" value="QL02p071241"/>
</dbReference>
<dbReference type="InterPro" id="IPR036397">
    <property type="entry name" value="RNaseH_sf"/>
</dbReference>
<dbReference type="SUPFAM" id="SSF53098">
    <property type="entry name" value="Ribonuclease H-like"/>
    <property type="match status" value="1"/>
</dbReference>
<dbReference type="Gene3D" id="3.30.420.10">
    <property type="entry name" value="Ribonuclease H-like superfamily/Ribonuclease H"/>
    <property type="match status" value="1"/>
</dbReference>
<organism evidence="2 3">
    <name type="scientific">Quercus lobata</name>
    <name type="common">Valley oak</name>
    <dbReference type="NCBI Taxonomy" id="97700"/>
    <lineage>
        <taxon>Eukaryota</taxon>
        <taxon>Viridiplantae</taxon>
        <taxon>Streptophyta</taxon>
        <taxon>Embryophyta</taxon>
        <taxon>Tracheophyta</taxon>
        <taxon>Spermatophyta</taxon>
        <taxon>Magnoliopsida</taxon>
        <taxon>eudicotyledons</taxon>
        <taxon>Gunneridae</taxon>
        <taxon>Pentapetalae</taxon>
        <taxon>rosids</taxon>
        <taxon>fabids</taxon>
        <taxon>Fagales</taxon>
        <taxon>Fagaceae</taxon>
        <taxon>Quercus</taxon>
    </lineage>
</organism>
<reference evidence="3" key="1">
    <citation type="journal article" date="2016" name="G3 (Bethesda)">
        <title>First Draft Assembly and Annotation of the Genome of a California Endemic Oak Quercus lobata Nee (Fagaceae).</title>
        <authorList>
            <person name="Sork V.L."/>
            <person name="Fitz-Gibbon S.T."/>
            <person name="Puiu D."/>
            <person name="Crepeau M."/>
            <person name="Gugger P.F."/>
            <person name="Sherman R."/>
            <person name="Stevens K."/>
            <person name="Langley C.H."/>
            <person name="Pellegrini M."/>
            <person name="Salzberg S.L."/>
        </authorList>
    </citation>
    <scope>NUCLEOTIDE SEQUENCE [LARGE SCALE GENOMIC DNA]</scope>
    <source>
        <strain evidence="3">cv. SW786</strain>
    </source>
</reference>
<dbReference type="Proteomes" id="UP000594261">
    <property type="component" value="Chromosome 2"/>
</dbReference>